<reference evidence="3 4" key="1">
    <citation type="journal article" date="2013" name="Proc. Natl. Acad. Sci. U.S.A.">
        <title>Improving the coverage of the cyanobacterial phylum using diversity-driven genome sequencing.</title>
        <authorList>
            <person name="Shih P.M."/>
            <person name="Wu D."/>
            <person name="Latifi A."/>
            <person name="Axen S.D."/>
            <person name="Fewer D.P."/>
            <person name="Talla E."/>
            <person name="Calteau A."/>
            <person name="Cai F."/>
            <person name="Tandeau de Marsac N."/>
            <person name="Rippka R."/>
            <person name="Herdman M."/>
            <person name="Sivonen K."/>
            <person name="Coursin T."/>
            <person name="Laurent T."/>
            <person name="Goodwin L."/>
            <person name="Nolan M."/>
            <person name="Davenport K.W."/>
            <person name="Han C.S."/>
            <person name="Rubin E.M."/>
            <person name="Eisen J.A."/>
            <person name="Woyke T."/>
            <person name="Gugger M."/>
            <person name="Kerfeld C.A."/>
        </authorList>
    </citation>
    <scope>NUCLEOTIDE SEQUENCE [LARGE SCALE GENOMIC DNA]</scope>
    <source>
        <strain evidence="3 4">PCC 7429</strain>
    </source>
</reference>
<evidence type="ECO:0000256" key="1">
    <source>
        <dbReference type="ARBA" id="ARBA00023002"/>
    </source>
</evidence>
<keyword evidence="1 3" id="KW-0560">Oxidoreductase</keyword>
<dbReference type="PANTHER" id="PTHR42947">
    <property type="entry name" value="COB--COM HETERODISULFIDE REDUCTASE SUBUNIT B 1"/>
    <property type="match status" value="1"/>
</dbReference>
<name>L8MVJ3_9CYAN</name>
<evidence type="ECO:0000313" key="4">
    <source>
        <dbReference type="Proteomes" id="UP000011201"/>
    </source>
</evidence>
<dbReference type="InterPro" id="IPR051278">
    <property type="entry name" value="HdrB/HdrD_reductase"/>
</dbReference>
<proteinExistence type="predicted"/>
<dbReference type="PATRIC" id="fig|927668.3.peg.4969"/>
<dbReference type="Gene3D" id="3.40.50.11810">
    <property type="match status" value="1"/>
</dbReference>
<dbReference type="AlphaFoldDB" id="L8MVJ3"/>
<dbReference type="Pfam" id="PF02754">
    <property type="entry name" value="CCG"/>
    <property type="match status" value="2"/>
</dbReference>
<evidence type="ECO:0000259" key="2">
    <source>
        <dbReference type="Pfam" id="PF02754"/>
    </source>
</evidence>
<feature type="non-terminal residue" evidence="3">
    <location>
        <position position="1"/>
    </location>
</feature>
<dbReference type="EMBL" id="ALWB01000306">
    <property type="protein sequence ID" value="ELS30490.1"/>
    <property type="molecule type" value="Genomic_DNA"/>
</dbReference>
<dbReference type="InterPro" id="IPR004017">
    <property type="entry name" value="Cys_rich_dom"/>
</dbReference>
<feature type="domain" description="Cysteine-rich" evidence="2">
    <location>
        <begin position="86"/>
        <end position="167"/>
    </location>
</feature>
<dbReference type="Gene3D" id="1.20.1050.140">
    <property type="match status" value="1"/>
</dbReference>
<dbReference type="EC" id="1.3.5.1" evidence="3"/>
<dbReference type="Proteomes" id="UP000011201">
    <property type="component" value="Unassembled WGS sequence"/>
</dbReference>
<comment type="caution">
    <text evidence="3">The sequence shown here is derived from an EMBL/GenBank/DDBJ whole genome shotgun (WGS) entry which is preliminary data.</text>
</comment>
<dbReference type="PANTHER" id="PTHR42947:SF1">
    <property type="entry name" value="COB--COM HETERODISULFIDE REDUCTASE SUBUNIT B 1"/>
    <property type="match status" value="1"/>
</dbReference>
<dbReference type="GO" id="GO:0008177">
    <property type="term" value="F:succinate dehydrogenase (quinone) activity"/>
    <property type="evidence" value="ECO:0007669"/>
    <property type="project" value="UniProtKB-EC"/>
</dbReference>
<accession>L8MVJ3</accession>
<sequence length="376" mass="41900">QGFYFWALRKGLRSKPFLKVGFKLFRTHISLVGRKNQNPKDRWRRGSPPPIFRVLCPKQALRCYIKQNETDFGNREIMTETKALKYAYYSGCVAKGACKELHASTTAIAQALGIELVELHKATCCGSGTFKETDELMEDVINARNIALAEELNLTVMTQCSTCQGVLGRVNDRLTSVDTDRKEEVNTILNTQGHHFQGSTEVLHLLWILIRDYGLQRLATKVSRSLANLNCAAFYGCYLLRSQTVTRFDDPFRPESLENVFRTVGATPVYYEGRVQCCGWPISSYAPKESFSMAGRHLTAAIASGADCIVTPCPLCHLNLDSRQPEVEQVIGQKLGIPILHLPQLIGLAIGLDPKVLGLDRHIVSTSSVLQKLALL</sequence>
<protein>
    <submittedName>
        <fullName evidence="3">Succinate dehydrogenase subunit C</fullName>
        <ecNumber evidence="3">1.3.5.1</ecNumber>
    </submittedName>
</protein>
<gene>
    <name evidence="3" type="ORF">Pse7429DRAFT_4337</name>
</gene>
<feature type="domain" description="Cysteine-rich" evidence="2">
    <location>
        <begin position="232"/>
        <end position="321"/>
    </location>
</feature>
<keyword evidence="4" id="KW-1185">Reference proteome</keyword>
<organism evidence="3 4">
    <name type="scientific">Pseudanabaena biceps PCC 7429</name>
    <dbReference type="NCBI Taxonomy" id="927668"/>
    <lineage>
        <taxon>Bacteria</taxon>
        <taxon>Bacillati</taxon>
        <taxon>Cyanobacteriota</taxon>
        <taxon>Cyanophyceae</taxon>
        <taxon>Pseudanabaenales</taxon>
        <taxon>Pseudanabaenaceae</taxon>
        <taxon>Pseudanabaena</taxon>
    </lineage>
</organism>
<evidence type="ECO:0000313" key="3">
    <source>
        <dbReference type="EMBL" id="ELS30490.1"/>
    </source>
</evidence>